<evidence type="ECO:0000313" key="1">
    <source>
        <dbReference type="EMBL" id="RXN15763.1"/>
    </source>
</evidence>
<keyword evidence="2" id="KW-1185">Reference proteome</keyword>
<evidence type="ECO:0000313" key="2">
    <source>
        <dbReference type="Proteomes" id="UP000290572"/>
    </source>
</evidence>
<dbReference type="Proteomes" id="UP000290572">
    <property type="component" value="Unassembled WGS sequence"/>
</dbReference>
<dbReference type="EMBL" id="QBIY01012829">
    <property type="protein sequence ID" value="RXN15763.1"/>
    <property type="molecule type" value="Genomic_DNA"/>
</dbReference>
<protein>
    <submittedName>
        <fullName evidence="1">Uncharacterized protein</fullName>
    </submittedName>
</protein>
<sequence>MAFLKSTTITPLYPAVTFESAPEPLAAARHLPLPPAVATQACAQVVDGRCQWQCSPPQDSLLIRLRGWGDLHWSRSKGCVLIVTLGIIKRTEKKNRRGSAQ</sequence>
<gene>
    <name evidence="1" type="ORF">ROHU_027925</name>
</gene>
<comment type="caution">
    <text evidence="1">The sequence shown here is derived from an EMBL/GenBank/DDBJ whole genome shotgun (WGS) entry which is preliminary data.</text>
</comment>
<accession>A0A498M7D7</accession>
<proteinExistence type="predicted"/>
<organism evidence="1 2">
    <name type="scientific">Labeo rohita</name>
    <name type="common">Indian major carp</name>
    <name type="synonym">Cyprinus rohita</name>
    <dbReference type="NCBI Taxonomy" id="84645"/>
    <lineage>
        <taxon>Eukaryota</taxon>
        <taxon>Metazoa</taxon>
        <taxon>Chordata</taxon>
        <taxon>Craniata</taxon>
        <taxon>Vertebrata</taxon>
        <taxon>Euteleostomi</taxon>
        <taxon>Actinopterygii</taxon>
        <taxon>Neopterygii</taxon>
        <taxon>Teleostei</taxon>
        <taxon>Ostariophysi</taxon>
        <taxon>Cypriniformes</taxon>
        <taxon>Cyprinidae</taxon>
        <taxon>Labeoninae</taxon>
        <taxon>Labeonini</taxon>
        <taxon>Labeo</taxon>
    </lineage>
</organism>
<dbReference type="AlphaFoldDB" id="A0A498M7D7"/>
<name>A0A498M7D7_LABRO</name>
<reference evidence="1 2" key="1">
    <citation type="submission" date="2018-03" db="EMBL/GenBank/DDBJ databases">
        <title>Draft genome sequence of Rohu Carp (Labeo rohita).</title>
        <authorList>
            <person name="Das P."/>
            <person name="Kushwaha B."/>
            <person name="Joshi C.G."/>
            <person name="Kumar D."/>
            <person name="Nagpure N.S."/>
            <person name="Sahoo L."/>
            <person name="Das S.P."/>
            <person name="Bit A."/>
            <person name="Patnaik S."/>
            <person name="Meher P.K."/>
            <person name="Jayasankar P."/>
            <person name="Koringa P.G."/>
            <person name="Patel N.V."/>
            <person name="Hinsu A.T."/>
            <person name="Kumar R."/>
            <person name="Pandey M."/>
            <person name="Agarwal S."/>
            <person name="Srivastava S."/>
            <person name="Singh M."/>
            <person name="Iquebal M.A."/>
            <person name="Jaiswal S."/>
            <person name="Angadi U.B."/>
            <person name="Kumar N."/>
            <person name="Raza M."/>
            <person name="Shah T.M."/>
            <person name="Rai A."/>
            <person name="Jena J.K."/>
        </authorList>
    </citation>
    <scope>NUCLEOTIDE SEQUENCE [LARGE SCALE GENOMIC DNA]</scope>
    <source>
        <strain evidence="1">DASCIFA01</strain>
        <tissue evidence="1">Testis</tissue>
    </source>
</reference>